<keyword evidence="4" id="KW-0560">Oxidoreductase</keyword>
<dbReference type="EMBL" id="KL198019">
    <property type="protein sequence ID" value="KDQ19529.1"/>
    <property type="molecule type" value="Genomic_DNA"/>
</dbReference>
<dbReference type="InterPro" id="IPR002938">
    <property type="entry name" value="FAD-bd"/>
</dbReference>
<dbReference type="InterPro" id="IPR036188">
    <property type="entry name" value="FAD/NAD-bd_sf"/>
</dbReference>
<evidence type="ECO:0000256" key="1">
    <source>
        <dbReference type="ARBA" id="ARBA00007801"/>
    </source>
</evidence>
<keyword evidence="3" id="KW-0274">FAD</keyword>
<dbReference type="Gene3D" id="3.50.50.60">
    <property type="entry name" value="FAD/NAD(P)-binding domain"/>
    <property type="match status" value="1"/>
</dbReference>
<keyword evidence="2" id="KW-0285">Flavoprotein</keyword>
<sequence length="609" mass="67013">MQSEVDVLVIGAGPAGALLSFALARAGVNVRVVDKREVRISAGHADGIQPRTMEIFQSYGLSTRFMEKAAQIHMMAYYNPGPDGGIVRTEMGPFAFQGTTAGYPFVATLGQTEIEGLFRDGMKEFGVGVEQHVAPISMVLSENETESQDPQSYPVKVVLRRLTESTSSEQLPRESMNEVVRAKYVVGADGAHSWIRKTLGIEMIGESTDFVWGVLDCVPETDLPDIRIYCAVHSHHGSCAIVPREGDLVRIYVQLAEVGVDETGRLDKSKFGPEDIIRIAQKCLHPYKLAFPKVIKWWTVYIIGQRVASTFSVKDRTFIAGDACHTHSPKAGQGMNASMGDAHNLAWKLAYVLRGWAPSPLLKTYELERRKYAQDLIDFDKIFARLYSTRPKIGESSEGITHEQFAQAVDQFSAFSSGIGVLYEPSNITDISNRLAAKNLVIGQRMLPGVILRMANFRPCELHELLPSDTRFKILIFPGDFSNSKQKAKLDAIALSLEQPQGLLKRFTPSGASEDTVFDIITISRVDNATANILMIPPRLLSHWTKAYNDGVSICGLKGGNFYAGYGISEAGAIVICRPDGYVGMVAELDDLAAVEDYFARFLKSSIVV</sequence>
<dbReference type="PRINTS" id="PR00420">
    <property type="entry name" value="RNGMNOXGNASE"/>
</dbReference>
<dbReference type="SUPFAM" id="SSF52833">
    <property type="entry name" value="Thioredoxin-like"/>
    <property type="match status" value="1"/>
</dbReference>
<name>A0A067MV97_BOTB1</name>
<proteinExistence type="inferred from homology"/>
<dbReference type="AlphaFoldDB" id="A0A067MV97"/>
<dbReference type="SUPFAM" id="SSF54373">
    <property type="entry name" value="FAD-linked reductases, C-terminal domain"/>
    <property type="match status" value="1"/>
</dbReference>
<dbReference type="InParanoid" id="A0A067MV97"/>
<comment type="similarity">
    <text evidence="1">Belongs to the PheA/TfdB FAD monooxygenase family.</text>
</comment>
<dbReference type="InterPro" id="IPR038220">
    <property type="entry name" value="PHOX_C_sf"/>
</dbReference>
<evidence type="ECO:0000259" key="6">
    <source>
        <dbReference type="Pfam" id="PF07976"/>
    </source>
</evidence>
<evidence type="ECO:0000259" key="5">
    <source>
        <dbReference type="Pfam" id="PF01494"/>
    </source>
</evidence>
<dbReference type="GO" id="GO:0016709">
    <property type="term" value="F:oxidoreductase activity, acting on paired donors, with incorporation or reduction of molecular oxygen, NAD(P)H as one donor, and incorporation of one atom of oxygen"/>
    <property type="evidence" value="ECO:0007669"/>
    <property type="project" value="UniProtKB-ARBA"/>
</dbReference>
<evidence type="ECO:0000313" key="7">
    <source>
        <dbReference type="EMBL" id="KDQ19529.1"/>
    </source>
</evidence>
<dbReference type="Gene3D" id="3.40.30.20">
    <property type="match status" value="1"/>
</dbReference>
<dbReference type="Proteomes" id="UP000027195">
    <property type="component" value="Unassembled WGS sequence"/>
</dbReference>
<evidence type="ECO:0000256" key="3">
    <source>
        <dbReference type="ARBA" id="ARBA00022827"/>
    </source>
</evidence>
<organism evidence="7 8">
    <name type="scientific">Botryobasidium botryosum (strain FD-172 SS1)</name>
    <dbReference type="NCBI Taxonomy" id="930990"/>
    <lineage>
        <taxon>Eukaryota</taxon>
        <taxon>Fungi</taxon>
        <taxon>Dikarya</taxon>
        <taxon>Basidiomycota</taxon>
        <taxon>Agaricomycotina</taxon>
        <taxon>Agaricomycetes</taxon>
        <taxon>Cantharellales</taxon>
        <taxon>Botryobasidiaceae</taxon>
        <taxon>Botryobasidium</taxon>
    </lineage>
</organism>
<protein>
    <recommendedName>
        <fullName evidence="9">FAD-binding domain-containing protein</fullName>
    </recommendedName>
</protein>
<gene>
    <name evidence="7" type="ORF">BOTBODRAFT_126399</name>
</gene>
<dbReference type="PANTHER" id="PTHR43004">
    <property type="entry name" value="TRK SYSTEM POTASSIUM UPTAKE PROTEIN"/>
    <property type="match status" value="1"/>
</dbReference>
<dbReference type="InterPro" id="IPR036249">
    <property type="entry name" value="Thioredoxin-like_sf"/>
</dbReference>
<dbReference type="OrthoDB" id="1716816at2759"/>
<evidence type="ECO:0000256" key="4">
    <source>
        <dbReference type="ARBA" id="ARBA00023002"/>
    </source>
</evidence>
<dbReference type="GO" id="GO:0071949">
    <property type="term" value="F:FAD binding"/>
    <property type="evidence" value="ECO:0007669"/>
    <property type="project" value="InterPro"/>
</dbReference>
<reference evidence="8" key="1">
    <citation type="journal article" date="2014" name="Proc. Natl. Acad. Sci. U.S.A.">
        <title>Extensive sampling of basidiomycete genomes demonstrates inadequacy of the white-rot/brown-rot paradigm for wood decay fungi.</title>
        <authorList>
            <person name="Riley R."/>
            <person name="Salamov A.A."/>
            <person name="Brown D.W."/>
            <person name="Nagy L.G."/>
            <person name="Floudas D."/>
            <person name="Held B.W."/>
            <person name="Levasseur A."/>
            <person name="Lombard V."/>
            <person name="Morin E."/>
            <person name="Otillar R."/>
            <person name="Lindquist E.A."/>
            <person name="Sun H."/>
            <person name="LaButti K.M."/>
            <person name="Schmutz J."/>
            <person name="Jabbour D."/>
            <person name="Luo H."/>
            <person name="Baker S.E."/>
            <person name="Pisabarro A.G."/>
            <person name="Walton J.D."/>
            <person name="Blanchette R.A."/>
            <person name="Henrissat B."/>
            <person name="Martin F."/>
            <person name="Cullen D."/>
            <person name="Hibbett D.S."/>
            <person name="Grigoriev I.V."/>
        </authorList>
    </citation>
    <scope>NUCLEOTIDE SEQUENCE [LARGE SCALE GENOMIC DNA]</scope>
    <source>
        <strain evidence="8">FD-172 SS1</strain>
    </source>
</reference>
<evidence type="ECO:0000256" key="2">
    <source>
        <dbReference type="ARBA" id="ARBA00022630"/>
    </source>
</evidence>
<dbReference type="CDD" id="cd02979">
    <property type="entry name" value="PHOX_C"/>
    <property type="match status" value="1"/>
</dbReference>
<keyword evidence="8" id="KW-1185">Reference proteome</keyword>
<evidence type="ECO:0008006" key="9">
    <source>
        <dbReference type="Google" id="ProtNLM"/>
    </source>
</evidence>
<evidence type="ECO:0000313" key="8">
    <source>
        <dbReference type="Proteomes" id="UP000027195"/>
    </source>
</evidence>
<dbReference type="Pfam" id="PF01494">
    <property type="entry name" value="FAD_binding_3"/>
    <property type="match status" value="1"/>
</dbReference>
<dbReference type="Gene3D" id="3.30.9.10">
    <property type="entry name" value="D-Amino Acid Oxidase, subunit A, domain 2"/>
    <property type="match status" value="1"/>
</dbReference>
<dbReference type="InterPro" id="IPR050641">
    <property type="entry name" value="RIFMO-like"/>
</dbReference>
<feature type="domain" description="FAD-binding" evidence="5">
    <location>
        <begin position="4"/>
        <end position="379"/>
    </location>
</feature>
<accession>A0A067MV97</accession>
<dbReference type="HOGENOM" id="CLU_009665_9_2_1"/>
<dbReference type="STRING" id="930990.A0A067MV97"/>
<dbReference type="InterPro" id="IPR012941">
    <property type="entry name" value="Phe_hydrox_C_dim_dom"/>
</dbReference>
<dbReference type="SUPFAM" id="SSF51905">
    <property type="entry name" value="FAD/NAD(P)-binding domain"/>
    <property type="match status" value="1"/>
</dbReference>
<dbReference type="Pfam" id="PF07976">
    <property type="entry name" value="Phe_hydrox_dim"/>
    <property type="match status" value="1"/>
</dbReference>
<feature type="domain" description="Phenol hydroxylase-like C-terminal dimerisation" evidence="6">
    <location>
        <begin position="422"/>
        <end position="605"/>
    </location>
</feature>
<dbReference type="PANTHER" id="PTHR43004:SF20">
    <property type="entry name" value="2-MONOOXYGENASE, PUTATIVE (AFU_ORTHOLOGUE AFUA_1G13660)-RELATED"/>
    <property type="match status" value="1"/>
</dbReference>